<dbReference type="Proteomes" id="UP000054350">
    <property type="component" value="Unassembled WGS sequence"/>
</dbReference>
<protein>
    <recommendedName>
        <fullName evidence="3 8">Mediator of RNA polymerase II transcription subunit 17</fullName>
    </recommendedName>
    <alternativeName>
        <fullName evidence="7 8">Mediator complex subunit 17</fullName>
    </alternativeName>
</protein>
<feature type="region of interest" description="Disordered" evidence="9">
    <location>
        <begin position="87"/>
        <end position="125"/>
    </location>
</feature>
<comment type="subunit">
    <text evidence="8">Component of the Mediator complex.</text>
</comment>
<evidence type="ECO:0000256" key="5">
    <source>
        <dbReference type="ARBA" id="ARBA00023163"/>
    </source>
</evidence>
<dbReference type="InterPro" id="IPR019313">
    <property type="entry name" value="Mediator_Med17"/>
</dbReference>
<feature type="region of interest" description="Disordered" evidence="9">
    <location>
        <begin position="593"/>
        <end position="619"/>
    </location>
</feature>
<feature type="compositionally biased region" description="Low complexity" evidence="9">
    <location>
        <begin position="21"/>
        <end position="33"/>
    </location>
</feature>
<feature type="region of interest" description="Disordered" evidence="9">
    <location>
        <begin position="1"/>
        <end position="41"/>
    </location>
</feature>
<evidence type="ECO:0000256" key="8">
    <source>
        <dbReference type="RuleBase" id="RU364140"/>
    </source>
</evidence>
<evidence type="ECO:0000256" key="4">
    <source>
        <dbReference type="ARBA" id="ARBA00023015"/>
    </source>
</evidence>
<feature type="region of interest" description="Disordered" evidence="9">
    <location>
        <begin position="372"/>
        <end position="402"/>
    </location>
</feature>
<dbReference type="AlphaFoldDB" id="A0A0L0SVG9"/>
<dbReference type="VEuPathDB" id="FungiDB:AMAG_11532"/>
<evidence type="ECO:0000313" key="11">
    <source>
        <dbReference type="Proteomes" id="UP000054350"/>
    </source>
</evidence>
<dbReference type="GO" id="GO:0006357">
    <property type="term" value="P:regulation of transcription by RNA polymerase II"/>
    <property type="evidence" value="ECO:0007669"/>
    <property type="project" value="InterPro"/>
</dbReference>
<evidence type="ECO:0000256" key="3">
    <source>
        <dbReference type="ARBA" id="ARBA00019610"/>
    </source>
</evidence>
<sequence length="668" mass="70971">MDPPVSGPAAEPSAAVPAKRPAPTATTSTVPPAKRQASAVTVTSLHDHALDLLDIHNDATHVLAPKETPTQRLIARIRHLDFQQFAPHDEDDEDDDDEDEANGAAKTDQEDHDHDDSDDDDDHAMSVATSRAPTTAISTGVAASSVPALDQVAKSPEEMERLGAELIQHLDMASHEIWALRELVTLLLESPTVPPGVPPAHAHLFKVVHPIHFPKPRMPAAARLDETAFATAAKRSHLSAGAALLRRGARSLRASLRAEHAFFVDEALPLRDRNWRLRLRTDLAVDARGPTRVFGGGMYVDYRHDQVEAACAHAARERLPAPPRAELLRVLRDQVVGKDKEMVSVADGLQVTLGAGGGDPQRIRIAWISGGETTTAAETDTSKETVAGKTDPPTPAPATPGESKVDAHLRAAQETYYHRLLFAQLCEDAAAVPNVSHRGKSLVVTLGAHGSVSISLGPPPTTPTLEEHVLARGTSLTRFVEWLQFTLASRAVVDTVALTAHAIMPCTSVRVATRRVPAARDADEGLVVRVEVPATGAELDLAVHPPAEMTVRIPASGRHVVVGDLAQVAQLVQYQVADEVRAMVREKAKALGVRRRAAAGDGEDEEEGAEGGEGGQGGAVKVHVEWPSEDEVGKTARVVVDGVAAPQRGGSGWVERALLLGGAGVNGS</sequence>
<keyword evidence="6 8" id="KW-0539">Nucleus</keyword>
<dbReference type="OrthoDB" id="5586001at2759"/>
<keyword evidence="8" id="KW-0010">Activator</keyword>
<feature type="compositionally biased region" description="Acidic residues" evidence="9">
    <location>
        <begin position="89"/>
        <end position="101"/>
    </location>
</feature>
<keyword evidence="4 8" id="KW-0805">Transcription regulation</keyword>
<evidence type="ECO:0000256" key="9">
    <source>
        <dbReference type="SAM" id="MobiDB-lite"/>
    </source>
</evidence>
<keyword evidence="5 8" id="KW-0804">Transcription</keyword>
<dbReference type="EMBL" id="GG745350">
    <property type="protein sequence ID" value="KNE66390.1"/>
    <property type="molecule type" value="Genomic_DNA"/>
</dbReference>
<dbReference type="PANTHER" id="PTHR13114:SF7">
    <property type="entry name" value="MEDIATOR OF RNA POLYMERASE II TRANSCRIPTION SUBUNIT 17"/>
    <property type="match status" value="1"/>
</dbReference>
<comment type="subcellular location">
    <subcellularLocation>
        <location evidence="1 8">Nucleus</location>
    </subcellularLocation>
</comment>
<dbReference type="GO" id="GO:0003712">
    <property type="term" value="F:transcription coregulator activity"/>
    <property type="evidence" value="ECO:0007669"/>
    <property type="project" value="InterPro"/>
</dbReference>
<evidence type="ECO:0000256" key="1">
    <source>
        <dbReference type="ARBA" id="ARBA00004123"/>
    </source>
</evidence>
<evidence type="ECO:0000256" key="6">
    <source>
        <dbReference type="ARBA" id="ARBA00023242"/>
    </source>
</evidence>
<comment type="similarity">
    <text evidence="2 8">Belongs to the Mediator complex subunit 17 family.</text>
</comment>
<name>A0A0L0SVG9_ALLM3</name>
<comment type="function">
    <text evidence="8">Component of the Mediator complex, a coactivator involved in the regulated transcription of nearly all RNA polymerase II-dependent genes. Mediator functions as a bridge to convey information from gene-specific regulatory proteins to the basal RNA polymerase II transcription machinery. Mediator is recruited to promoters by direct interactions with regulatory proteins and serves as a scaffold for the assembly of a functional preinitiation complex with RNA polymerase II and the general transcription factors.</text>
</comment>
<proteinExistence type="inferred from homology"/>
<evidence type="ECO:0000256" key="7">
    <source>
        <dbReference type="ARBA" id="ARBA00032014"/>
    </source>
</evidence>
<dbReference type="PANTHER" id="PTHR13114">
    <property type="entry name" value="MEDIATOR OF RNA POLYMERASE II TRANSCRIPTION SUBUNIT 17"/>
    <property type="match status" value="1"/>
</dbReference>
<dbReference type="GO" id="GO:0070847">
    <property type="term" value="C:core mediator complex"/>
    <property type="evidence" value="ECO:0007669"/>
    <property type="project" value="TreeGrafter"/>
</dbReference>
<reference evidence="11" key="2">
    <citation type="submission" date="2009-11" db="EMBL/GenBank/DDBJ databases">
        <title>The Genome Sequence of Allomyces macrogynus strain ATCC 38327.</title>
        <authorList>
            <consortium name="The Broad Institute Genome Sequencing Platform"/>
            <person name="Russ C."/>
            <person name="Cuomo C."/>
            <person name="Shea T."/>
            <person name="Young S.K."/>
            <person name="Zeng Q."/>
            <person name="Koehrsen M."/>
            <person name="Haas B."/>
            <person name="Borodovsky M."/>
            <person name="Guigo R."/>
            <person name="Alvarado L."/>
            <person name="Berlin A."/>
            <person name="Borenstein D."/>
            <person name="Chen Z."/>
            <person name="Engels R."/>
            <person name="Freedman E."/>
            <person name="Gellesch M."/>
            <person name="Goldberg J."/>
            <person name="Griggs A."/>
            <person name="Gujja S."/>
            <person name="Heiman D."/>
            <person name="Hepburn T."/>
            <person name="Howarth C."/>
            <person name="Jen D."/>
            <person name="Larson L."/>
            <person name="Lewis B."/>
            <person name="Mehta T."/>
            <person name="Park D."/>
            <person name="Pearson M."/>
            <person name="Roberts A."/>
            <person name="Saif S."/>
            <person name="Shenoy N."/>
            <person name="Sisk P."/>
            <person name="Stolte C."/>
            <person name="Sykes S."/>
            <person name="Walk T."/>
            <person name="White J."/>
            <person name="Yandava C."/>
            <person name="Burger G."/>
            <person name="Gray M.W."/>
            <person name="Holland P.W.H."/>
            <person name="King N."/>
            <person name="Lang F.B.F."/>
            <person name="Roger A.J."/>
            <person name="Ruiz-Trillo I."/>
            <person name="Lander E."/>
            <person name="Nusbaum C."/>
        </authorList>
    </citation>
    <scope>NUCLEOTIDE SEQUENCE [LARGE SCALE GENOMIC DNA]</scope>
    <source>
        <strain evidence="11">ATCC 38327</strain>
    </source>
</reference>
<dbReference type="GO" id="GO:0016592">
    <property type="term" value="C:mediator complex"/>
    <property type="evidence" value="ECO:0007669"/>
    <property type="project" value="InterPro"/>
</dbReference>
<keyword evidence="11" id="KW-1185">Reference proteome</keyword>
<accession>A0A0L0SVG9</accession>
<feature type="compositionally biased region" description="Acidic residues" evidence="9">
    <location>
        <begin position="601"/>
        <end position="610"/>
    </location>
</feature>
<evidence type="ECO:0000313" key="10">
    <source>
        <dbReference type="EMBL" id="KNE66390.1"/>
    </source>
</evidence>
<gene>
    <name evidence="8" type="primary">MED17</name>
    <name evidence="10" type="ORF">AMAG_11532</name>
</gene>
<dbReference type="Pfam" id="PF10156">
    <property type="entry name" value="Med17"/>
    <property type="match status" value="1"/>
</dbReference>
<evidence type="ECO:0000256" key="2">
    <source>
        <dbReference type="ARBA" id="ARBA00005635"/>
    </source>
</evidence>
<reference evidence="10 11" key="1">
    <citation type="submission" date="2009-11" db="EMBL/GenBank/DDBJ databases">
        <title>Annotation of Allomyces macrogynus ATCC 38327.</title>
        <authorList>
            <consortium name="The Broad Institute Genome Sequencing Platform"/>
            <person name="Russ C."/>
            <person name="Cuomo C."/>
            <person name="Burger G."/>
            <person name="Gray M.W."/>
            <person name="Holland P.W.H."/>
            <person name="King N."/>
            <person name="Lang F.B.F."/>
            <person name="Roger A.J."/>
            <person name="Ruiz-Trillo I."/>
            <person name="Young S.K."/>
            <person name="Zeng Q."/>
            <person name="Gargeya S."/>
            <person name="Fitzgerald M."/>
            <person name="Haas B."/>
            <person name="Abouelleil A."/>
            <person name="Alvarado L."/>
            <person name="Arachchi H.M."/>
            <person name="Berlin A."/>
            <person name="Chapman S.B."/>
            <person name="Gearin G."/>
            <person name="Goldberg J."/>
            <person name="Griggs A."/>
            <person name="Gujja S."/>
            <person name="Hansen M."/>
            <person name="Heiman D."/>
            <person name="Howarth C."/>
            <person name="Larimer J."/>
            <person name="Lui A."/>
            <person name="MacDonald P.J.P."/>
            <person name="McCowen C."/>
            <person name="Montmayeur A."/>
            <person name="Murphy C."/>
            <person name="Neiman D."/>
            <person name="Pearson M."/>
            <person name="Priest M."/>
            <person name="Roberts A."/>
            <person name="Saif S."/>
            <person name="Shea T."/>
            <person name="Sisk P."/>
            <person name="Stolte C."/>
            <person name="Sykes S."/>
            <person name="Wortman J."/>
            <person name="Nusbaum C."/>
            <person name="Birren B."/>
        </authorList>
    </citation>
    <scope>NUCLEOTIDE SEQUENCE [LARGE SCALE GENOMIC DNA]</scope>
    <source>
        <strain evidence="10 11">ATCC 38327</strain>
    </source>
</reference>
<organism evidence="10 11">
    <name type="scientific">Allomyces macrogynus (strain ATCC 38327)</name>
    <name type="common">Allomyces javanicus var. macrogynus</name>
    <dbReference type="NCBI Taxonomy" id="578462"/>
    <lineage>
        <taxon>Eukaryota</taxon>
        <taxon>Fungi</taxon>
        <taxon>Fungi incertae sedis</taxon>
        <taxon>Blastocladiomycota</taxon>
        <taxon>Blastocladiomycetes</taxon>
        <taxon>Blastocladiales</taxon>
        <taxon>Blastocladiaceae</taxon>
        <taxon>Allomyces</taxon>
    </lineage>
</organism>